<dbReference type="EMBL" id="AZFM01000060">
    <property type="protein sequence ID" value="KRL87870.1"/>
    <property type="molecule type" value="Genomic_DNA"/>
</dbReference>
<comment type="caution">
    <text evidence="1">The sequence shown here is derived from an EMBL/GenBank/DDBJ whole genome shotgun (WGS) entry which is preliminary data.</text>
</comment>
<dbReference type="AlphaFoldDB" id="A0A0R1U4A0"/>
<sequence>MLNLTTEQKITTDWIRLPLEEGTFVDVLAKQMPVLSQNLPLIETTYNKMVGNRRMSQKLCSSFLLRDGTSAKRYMPITDSINTFLVAYHNHNDRIPLNTGGRVIMPHATEIVAIIVE</sequence>
<evidence type="ECO:0000313" key="1">
    <source>
        <dbReference type="EMBL" id="KRL87870.1"/>
    </source>
</evidence>
<proteinExistence type="predicted"/>
<accession>A0A0R1U4A0</accession>
<keyword evidence="2" id="KW-1185">Reference proteome</keyword>
<dbReference type="RefSeq" id="WP_157046832.1">
    <property type="nucleotide sequence ID" value="NZ_AZFM01000060.1"/>
</dbReference>
<name>A0A0R1U4A0_9LACO</name>
<gene>
    <name evidence="1" type="ORF">FC46_GL001718</name>
</gene>
<dbReference type="Proteomes" id="UP000051036">
    <property type="component" value="Unassembled WGS sequence"/>
</dbReference>
<protein>
    <submittedName>
        <fullName evidence="1">Uncharacterized protein</fullName>
    </submittedName>
</protein>
<evidence type="ECO:0000313" key="2">
    <source>
        <dbReference type="Proteomes" id="UP000051036"/>
    </source>
</evidence>
<organism evidence="1 2">
    <name type="scientific">Lactobacillus kalixensis DSM 16043</name>
    <dbReference type="NCBI Taxonomy" id="1423763"/>
    <lineage>
        <taxon>Bacteria</taxon>
        <taxon>Bacillati</taxon>
        <taxon>Bacillota</taxon>
        <taxon>Bacilli</taxon>
        <taxon>Lactobacillales</taxon>
        <taxon>Lactobacillaceae</taxon>
        <taxon>Lactobacillus</taxon>
    </lineage>
</organism>
<reference evidence="1 2" key="1">
    <citation type="journal article" date="2015" name="Genome Announc.">
        <title>Expanding the biotechnology potential of lactobacilli through comparative genomics of 213 strains and associated genera.</title>
        <authorList>
            <person name="Sun Z."/>
            <person name="Harris H.M."/>
            <person name="McCann A."/>
            <person name="Guo C."/>
            <person name="Argimon S."/>
            <person name="Zhang W."/>
            <person name="Yang X."/>
            <person name="Jeffery I.B."/>
            <person name="Cooney J.C."/>
            <person name="Kagawa T.F."/>
            <person name="Liu W."/>
            <person name="Song Y."/>
            <person name="Salvetti E."/>
            <person name="Wrobel A."/>
            <person name="Rasinkangas P."/>
            <person name="Parkhill J."/>
            <person name="Rea M.C."/>
            <person name="O'Sullivan O."/>
            <person name="Ritari J."/>
            <person name="Douillard F.P."/>
            <person name="Paul Ross R."/>
            <person name="Yang R."/>
            <person name="Briner A.E."/>
            <person name="Felis G.E."/>
            <person name="de Vos W.M."/>
            <person name="Barrangou R."/>
            <person name="Klaenhammer T.R."/>
            <person name="Caufield P.W."/>
            <person name="Cui Y."/>
            <person name="Zhang H."/>
            <person name="O'Toole P.W."/>
        </authorList>
    </citation>
    <scope>NUCLEOTIDE SEQUENCE [LARGE SCALE GENOMIC DNA]</scope>
    <source>
        <strain evidence="1 2">DSM 16043</strain>
    </source>
</reference>
<dbReference type="PATRIC" id="fig|1423763.3.peg.1746"/>
<dbReference type="STRING" id="1423763.FC46_GL001718"/>